<evidence type="ECO:0000256" key="5">
    <source>
        <dbReference type="ARBA" id="ARBA00022723"/>
    </source>
</evidence>
<dbReference type="Proteomes" id="UP000825935">
    <property type="component" value="Chromosome 7"/>
</dbReference>
<dbReference type="PROSITE" id="PS50089">
    <property type="entry name" value="ZF_RING_2"/>
    <property type="match status" value="1"/>
</dbReference>
<dbReference type="AlphaFoldDB" id="A0A8T2UGN8"/>
<evidence type="ECO:0000256" key="10">
    <source>
        <dbReference type="ARBA" id="ARBA00023136"/>
    </source>
</evidence>
<evidence type="ECO:0000256" key="8">
    <source>
        <dbReference type="ARBA" id="ARBA00022833"/>
    </source>
</evidence>
<proteinExistence type="inferred from homology"/>
<keyword evidence="10 13" id="KW-0472">Membrane</keyword>
<dbReference type="SUPFAM" id="SSF57850">
    <property type="entry name" value="RING/U-box"/>
    <property type="match status" value="1"/>
</dbReference>
<keyword evidence="3" id="KW-0808">Transferase</keyword>
<dbReference type="OMA" id="THEDNAN"/>
<keyword evidence="8" id="KW-0862">Zinc</keyword>
<evidence type="ECO:0000256" key="12">
    <source>
        <dbReference type="PROSITE-ProRule" id="PRU00175"/>
    </source>
</evidence>
<feature type="transmembrane region" description="Helical" evidence="13">
    <location>
        <begin position="29"/>
        <end position="53"/>
    </location>
</feature>
<comment type="similarity">
    <text evidence="11">Belongs to the RING-type zinc finger family. ATL subfamily.</text>
</comment>
<organism evidence="15 16">
    <name type="scientific">Ceratopteris richardii</name>
    <name type="common">Triangle waterfern</name>
    <dbReference type="NCBI Taxonomy" id="49495"/>
    <lineage>
        <taxon>Eukaryota</taxon>
        <taxon>Viridiplantae</taxon>
        <taxon>Streptophyta</taxon>
        <taxon>Embryophyta</taxon>
        <taxon>Tracheophyta</taxon>
        <taxon>Polypodiopsida</taxon>
        <taxon>Polypodiidae</taxon>
        <taxon>Polypodiales</taxon>
        <taxon>Pteridineae</taxon>
        <taxon>Pteridaceae</taxon>
        <taxon>Parkerioideae</taxon>
        <taxon>Ceratopteris</taxon>
    </lineage>
</organism>
<reference evidence="15" key="1">
    <citation type="submission" date="2021-08" db="EMBL/GenBank/DDBJ databases">
        <title>WGS assembly of Ceratopteris richardii.</title>
        <authorList>
            <person name="Marchant D.B."/>
            <person name="Chen G."/>
            <person name="Jenkins J."/>
            <person name="Shu S."/>
            <person name="Leebens-Mack J."/>
            <person name="Grimwood J."/>
            <person name="Schmutz J."/>
            <person name="Soltis P."/>
            <person name="Soltis D."/>
            <person name="Chen Z.-H."/>
        </authorList>
    </citation>
    <scope>NUCLEOTIDE SEQUENCE</scope>
    <source>
        <strain evidence="15">Whitten #5841</strain>
        <tissue evidence="15">Leaf</tissue>
    </source>
</reference>
<accession>A0A8T2UGN8</accession>
<dbReference type="InterPro" id="IPR001841">
    <property type="entry name" value="Znf_RING"/>
</dbReference>
<dbReference type="GO" id="GO:0008270">
    <property type="term" value="F:zinc ion binding"/>
    <property type="evidence" value="ECO:0007669"/>
    <property type="project" value="UniProtKB-KW"/>
</dbReference>
<evidence type="ECO:0000256" key="7">
    <source>
        <dbReference type="ARBA" id="ARBA00022786"/>
    </source>
</evidence>
<dbReference type="EMBL" id="CM035412">
    <property type="protein sequence ID" value="KAH7433660.1"/>
    <property type="molecule type" value="Genomic_DNA"/>
</dbReference>
<feature type="domain" description="RING-type" evidence="14">
    <location>
        <begin position="160"/>
        <end position="202"/>
    </location>
</feature>
<sequence length="256" mass="28712">MALRNSQARHPQTTIDMSNSDFNTGQQGFLSALPFIFISVWLAFVALFLFNVLKSCIVWIIRMGRTSSDIPTHEDNANATVVSTQTQTVTLEVDESGLEERSLRRLPDFDSHHRHFDKVPPDRRSTRLLHSSTASRKFDAQDTLMSNNSFTDAQSSGDECVMCLSQFQQQDRVRILPTCGHPFHVVCFNIWFESHACCPVCRQDIAPHAIHEFLTTLEVYCADVHDTDHSVVPNGGAHLLSGVDNIVPGNRRATDS</sequence>
<keyword evidence="5" id="KW-0479">Metal-binding</keyword>
<dbReference type="InterPro" id="IPR013083">
    <property type="entry name" value="Znf_RING/FYVE/PHD"/>
</dbReference>
<evidence type="ECO:0000313" key="16">
    <source>
        <dbReference type="Proteomes" id="UP000825935"/>
    </source>
</evidence>
<evidence type="ECO:0000256" key="13">
    <source>
        <dbReference type="SAM" id="Phobius"/>
    </source>
</evidence>
<name>A0A8T2UGN8_CERRI</name>
<comment type="subcellular location">
    <subcellularLocation>
        <location evidence="1">Membrane</location>
        <topology evidence="1">Single-pass membrane protein</topology>
    </subcellularLocation>
</comment>
<dbReference type="PANTHER" id="PTHR45768">
    <property type="entry name" value="E3 UBIQUITIN-PROTEIN LIGASE RNF13-LIKE"/>
    <property type="match status" value="1"/>
</dbReference>
<evidence type="ECO:0000256" key="3">
    <source>
        <dbReference type="ARBA" id="ARBA00022679"/>
    </source>
</evidence>
<evidence type="ECO:0000256" key="6">
    <source>
        <dbReference type="ARBA" id="ARBA00022771"/>
    </source>
</evidence>
<gene>
    <name evidence="15" type="ORF">KP509_07G079800</name>
</gene>
<evidence type="ECO:0000313" key="15">
    <source>
        <dbReference type="EMBL" id="KAH7433660.1"/>
    </source>
</evidence>
<evidence type="ECO:0000256" key="2">
    <source>
        <dbReference type="ARBA" id="ARBA00004906"/>
    </source>
</evidence>
<keyword evidence="6 12" id="KW-0863">Zinc-finger</keyword>
<keyword evidence="7" id="KW-0833">Ubl conjugation pathway</keyword>
<evidence type="ECO:0000259" key="14">
    <source>
        <dbReference type="PROSITE" id="PS50089"/>
    </source>
</evidence>
<dbReference type="SMART" id="SM00184">
    <property type="entry name" value="RING"/>
    <property type="match status" value="1"/>
</dbReference>
<evidence type="ECO:0000256" key="9">
    <source>
        <dbReference type="ARBA" id="ARBA00022989"/>
    </source>
</evidence>
<keyword evidence="9 13" id="KW-1133">Transmembrane helix</keyword>
<dbReference type="Gene3D" id="3.30.40.10">
    <property type="entry name" value="Zinc/RING finger domain, C3HC4 (zinc finger)"/>
    <property type="match status" value="1"/>
</dbReference>
<comment type="caution">
    <text evidence="15">The sequence shown here is derived from an EMBL/GenBank/DDBJ whole genome shotgun (WGS) entry which is preliminary data.</text>
</comment>
<dbReference type="GO" id="GO:0016020">
    <property type="term" value="C:membrane"/>
    <property type="evidence" value="ECO:0007669"/>
    <property type="project" value="UniProtKB-SubCell"/>
</dbReference>
<dbReference type="GO" id="GO:0016740">
    <property type="term" value="F:transferase activity"/>
    <property type="evidence" value="ECO:0007669"/>
    <property type="project" value="UniProtKB-KW"/>
</dbReference>
<dbReference type="Pfam" id="PF13639">
    <property type="entry name" value="zf-RING_2"/>
    <property type="match status" value="1"/>
</dbReference>
<keyword evidence="4 13" id="KW-0812">Transmembrane</keyword>
<dbReference type="OrthoDB" id="8062037at2759"/>
<dbReference type="PANTHER" id="PTHR45768:SF18">
    <property type="entry name" value="RING-H2 FINGER PROTEIN ATL47-RELATED"/>
    <property type="match status" value="1"/>
</dbReference>
<protein>
    <recommendedName>
        <fullName evidence="14">RING-type domain-containing protein</fullName>
    </recommendedName>
</protein>
<comment type="pathway">
    <text evidence="2">Protein modification; protein ubiquitination.</text>
</comment>
<evidence type="ECO:0000256" key="4">
    <source>
        <dbReference type="ARBA" id="ARBA00022692"/>
    </source>
</evidence>
<keyword evidence="16" id="KW-1185">Reference proteome</keyword>
<evidence type="ECO:0000256" key="11">
    <source>
        <dbReference type="ARBA" id="ARBA00024209"/>
    </source>
</evidence>
<evidence type="ECO:0000256" key="1">
    <source>
        <dbReference type="ARBA" id="ARBA00004167"/>
    </source>
</evidence>